<evidence type="ECO:0000256" key="8">
    <source>
        <dbReference type="ARBA" id="ARBA00074274"/>
    </source>
</evidence>
<evidence type="ECO:0000313" key="14">
    <source>
        <dbReference type="RefSeq" id="XP_019480424.1"/>
    </source>
</evidence>
<dbReference type="CTD" id="79713"/>
<evidence type="ECO:0000313" key="17">
    <source>
        <dbReference type="RefSeq" id="XP_019480427.1"/>
    </source>
</evidence>
<keyword evidence="2" id="KW-1003">Cell membrane</keyword>
<sequence length="439" mass="47242">MPSCLLSLTSGNHAVSNVRWENVPVVASETSCTCGPFPGTSSSSSVGREPGAGETSAHPSEASRGEDAWLWQVGGFPAWRRLGLGAKVSDKGSVAGSPAVMGPQAAGPAWMGPQRLLFAALLLAQASPRKISQHCGRLEYWNPDNKCCGSCLQRFGPPPIPDYEFSENCGLSDFGDHERHPFQECPPGQCNPNSMELCSPCGGGATASTHRRIRRRCKEKSVPTKERYSLKLETPSSPSSQEPSSPEMYSSEQTESEHTVPRQALLSFALPLVLVLLFTSAAIFLFALQRHRRCRQGKAILYPYPSLACGDSNTHMFLHSSPSGFMEVSEAELSNLASQPLSRLLDELEVLEELIVLLDPEPGPGGALACGTTRHLAARYGLPAAWSTFAYSLRPSRSPLRALIEMVVAREPSTSLGQFGTHLAQLGRADALQVLSKLG</sequence>
<feature type="transmembrane region" description="Helical" evidence="11">
    <location>
        <begin position="264"/>
        <end position="288"/>
    </location>
</feature>
<dbReference type="GO" id="GO:0005886">
    <property type="term" value="C:plasma membrane"/>
    <property type="evidence" value="ECO:0007669"/>
    <property type="project" value="UniProtKB-SubCell"/>
</dbReference>
<evidence type="ECO:0000256" key="1">
    <source>
        <dbReference type="ARBA" id="ARBA00004162"/>
    </source>
</evidence>
<evidence type="ECO:0000256" key="11">
    <source>
        <dbReference type="SAM" id="Phobius"/>
    </source>
</evidence>
<keyword evidence="12" id="KW-1185">Reference proteome</keyword>
<evidence type="ECO:0000313" key="16">
    <source>
        <dbReference type="RefSeq" id="XP_019480426.1"/>
    </source>
</evidence>
<dbReference type="PANTHER" id="PTHR14657:SF2">
    <property type="entry name" value="IGF-LIKE FAMILY RECEPTOR 1"/>
    <property type="match status" value="1"/>
</dbReference>
<evidence type="ECO:0000256" key="7">
    <source>
        <dbReference type="ARBA" id="ARBA00023170"/>
    </source>
</evidence>
<proteinExistence type="predicted"/>
<keyword evidence="3 11" id="KW-0812">Transmembrane</keyword>
<keyword evidence="4" id="KW-0732">Signal</keyword>
<dbReference type="GeneID" id="109372036"/>
<dbReference type="KEGG" id="hai:109372036"/>
<evidence type="ECO:0000313" key="18">
    <source>
        <dbReference type="RefSeq" id="XP_019480428.1"/>
    </source>
</evidence>
<dbReference type="AlphaFoldDB" id="A0A8B7PYU9"/>
<evidence type="ECO:0000256" key="3">
    <source>
        <dbReference type="ARBA" id="ARBA00022692"/>
    </source>
</evidence>
<evidence type="ECO:0000256" key="2">
    <source>
        <dbReference type="ARBA" id="ARBA00022475"/>
    </source>
</evidence>
<dbReference type="Proteomes" id="UP000694851">
    <property type="component" value="Unplaced"/>
</dbReference>
<evidence type="ECO:0000256" key="6">
    <source>
        <dbReference type="ARBA" id="ARBA00023136"/>
    </source>
</evidence>
<evidence type="ECO:0000256" key="9">
    <source>
        <dbReference type="ARBA" id="ARBA00079991"/>
    </source>
</evidence>
<keyword evidence="5 11" id="KW-1133">Transmembrane helix</keyword>
<feature type="region of interest" description="Disordered" evidence="10">
    <location>
        <begin position="37"/>
        <end position="64"/>
    </location>
</feature>
<feature type="region of interest" description="Disordered" evidence="10">
    <location>
        <begin position="212"/>
        <end position="256"/>
    </location>
</feature>
<feature type="compositionally biased region" description="Basic and acidic residues" evidence="10">
    <location>
        <begin position="219"/>
        <end position="230"/>
    </location>
</feature>
<organism evidence="12 18">
    <name type="scientific">Hipposideros armiger</name>
    <name type="common">Great Himalayan leaf-nosed bat</name>
    <dbReference type="NCBI Taxonomy" id="186990"/>
    <lineage>
        <taxon>Eukaryota</taxon>
        <taxon>Metazoa</taxon>
        <taxon>Chordata</taxon>
        <taxon>Craniata</taxon>
        <taxon>Vertebrata</taxon>
        <taxon>Euteleostomi</taxon>
        <taxon>Mammalia</taxon>
        <taxon>Eutheria</taxon>
        <taxon>Laurasiatheria</taxon>
        <taxon>Chiroptera</taxon>
        <taxon>Yinpterochiroptera</taxon>
        <taxon>Rhinolophoidea</taxon>
        <taxon>Hipposideridae</taxon>
        <taxon>Hipposideros</taxon>
    </lineage>
</organism>
<evidence type="ECO:0000256" key="10">
    <source>
        <dbReference type="SAM" id="MobiDB-lite"/>
    </source>
</evidence>
<keyword evidence="7" id="KW-0675">Receptor</keyword>
<evidence type="ECO:0000313" key="13">
    <source>
        <dbReference type="RefSeq" id="XP_019480423.1"/>
    </source>
</evidence>
<dbReference type="RefSeq" id="XP_019480428.1">
    <property type="nucleotide sequence ID" value="XM_019624883.1"/>
</dbReference>
<evidence type="ECO:0000313" key="12">
    <source>
        <dbReference type="Proteomes" id="UP000694851"/>
    </source>
</evidence>
<evidence type="ECO:0000313" key="15">
    <source>
        <dbReference type="RefSeq" id="XP_019480425.1"/>
    </source>
</evidence>
<accession>A0A8B7PYU9</accession>
<dbReference type="InterPro" id="IPR042355">
    <property type="entry name" value="IGFLR1"/>
</dbReference>
<dbReference type="RefSeq" id="XP_019480423.1">
    <property type="nucleotide sequence ID" value="XM_019624878.1"/>
</dbReference>
<dbReference type="RefSeq" id="XP_019480426.1">
    <property type="nucleotide sequence ID" value="XM_019624881.1"/>
</dbReference>
<name>A0A8B7PYU9_HIPAR</name>
<gene>
    <name evidence="13 14 15 16 17 18" type="primary">IGFLR1</name>
</gene>
<reference evidence="13 14" key="1">
    <citation type="submission" date="2025-04" db="UniProtKB">
        <authorList>
            <consortium name="RefSeq"/>
        </authorList>
    </citation>
    <scope>IDENTIFICATION</scope>
    <source>
        <tissue evidence="13 14">Muscle</tissue>
    </source>
</reference>
<evidence type="ECO:0000256" key="5">
    <source>
        <dbReference type="ARBA" id="ARBA00022989"/>
    </source>
</evidence>
<dbReference type="PANTHER" id="PTHR14657">
    <property type="entry name" value="IGF-LIKE FAMILY RECEPTOR 1"/>
    <property type="match status" value="1"/>
</dbReference>
<comment type="subcellular location">
    <subcellularLocation>
        <location evidence="1">Cell membrane</location>
        <topology evidence="1">Single-pass membrane protein</topology>
    </subcellularLocation>
</comment>
<protein>
    <recommendedName>
        <fullName evidence="8">IGF-like family receptor 1</fullName>
    </recommendedName>
    <alternativeName>
        <fullName evidence="9">Transmembrane protein 149</fullName>
    </alternativeName>
</protein>
<dbReference type="RefSeq" id="XP_019480424.1">
    <property type="nucleotide sequence ID" value="XM_019624879.1"/>
</dbReference>
<feature type="compositionally biased region" description="Low complexity" evidence="10">
    <location>
        <begin position="233"/>
        <end position="252"/>
    </location>
</feature>
<dbReference type="OrthoDB" id="8945565at2759"/>
<dbReference type="RefSeq" id="XP_019480425.1">
    <property type="nucleotide sequence ID" value="XM_019624880.1"/>
</dbReference>
<dbReference type="RefSeq" id="XP_019480427.1">
    <property type="nucleotide sequence ID" value="XM_019624882.1"/>
</dbReference>
<feature type="compositionally biased region" description="Polar residues" evidence="10">
    <location>
        <begin position="37"/>
        <end position="46"/>
    </location>
</feature>
<dbReference type="FunFam" id="1.10.533.10:FF:000079">
    <property type="entry name" value="IGF like family receptor 1"/>
    <property type="match status" value="1"/>
</dbReference>
<keyword evidence="6 11" id="KW-0472">Membrane</keyword>
<evidence type="ECO:0000256" key="4">
    <source>
        <dbReference type="ARBA" id="ARBA00022729"/>
    </source>
</evidence>